<dbReference type="SUPFAM" id="SSF54695">
    <property type="entry name" value="POZ domain"/>
    <property type="match status" value="1"/>
</dbReference>
<evidence type="ECO:0000259" key="5">
    <source>
        <dbReference type="PROSITE" id="PS51649"/>
    </source>
</evidence>
<name>A0A8T2Q6N1_CERRI</name>
<dbReference type="Pfam" id="PF03000">
    <property type="entry name" value="NPH3"/>
    <property type="match status" value="1"/>
</dbReference>
<evidence type="ECO:0000256" key="3">
    <source>
        <dbReference type="SAM" id="MobiDB-lite"/>
    </source>
</evidence>
<dbReference type="InterPro" id="IPR011333">
    <property type="entry name" value="SKP1/BTB/POZ_sf"/>
</dbReference>
<comment type="caution">
    <text evidence="6">The sequence shown here is derived from an EMBL/GenBank/DDBJ whole genome shotgun (WGS) entry which is preliminary data.</text>
</comment>
<feature type="region of interest" description="Disordered" evidence="3">
    <location>
        <begin position="221"/>
        <end position="244"/>
    </location>
</feature>
<reference evidence="6" key="1">
    <citation type="submission" date="2021-08" db="EMBL/GenBank/DDBJ databases">
        <title>WGS assembly of Ceratopteris richardii.</title>
        <authorList>
            <person name="Marchant D.B."/>
            <person name="Chen G."/>
            <person name="Jenkins J."/>
            <person name="Shu S."/>
            <person name="Leebens-Mack J."/>
            <person name="Grimwood J."/>
            <person name="Schmutz J."/>
            <person name="Soltis P."/>
            <person name="Soltis D."/>
            <person name="Chen Z.-H."/>
        </authorList>
    </citation>
    <scope>NUCLEOTIDE SEQUENCE</scope>
    <source>
        <strain evidence="6">Whitten #5841</strain>
        <tissue evidence="6">Leaf</tissue>
    </source>
</reference>
<dbReference type="PROSITE" id="PS51649">
    <property type="entry name" value="NPH3"/>
    <property type="match status" value="1"/>
</dbReference>
<feature type="compositionally biased region" description="Low complexity" evidence="3">
    <location>
        <begin position="221"/>
        <end position="238"/>
    </location>
</feature>
<dbReference type="EMBL" id="CM035442">
    <property type="protein sequence ID" value="KAH7279282.1"/>
    <property type="molecule type" value="Genomic_DNA"/>
</dbReference>
<organism evidence="6 7">
    <name type="scientific">Ceratopteris richardii</name>
    <name type="common">Triangle waterfern</name>
    <dbReference type="NCBI Taxonomy" id="49495"/>
    <lineage>
        <taxon>Eukaryota</taxon>
        <taxon>Viridiplantae</taxon>
        <taxon>Streptophyta</taxon>
        <taxon>Embryophyta</taxon>
        <taxon>Tracheophyta</taxon>
        <taxon>Polypodiopsida</taxon>
        <taxon>Polypodiidae</taxon>
        <taxon>Polypodiales</taxon>
        <taxon>Pteridineae</taxon>
        <taxon>Pteridaceae</taxon>
        <taxon>Parkerioideae</taxon>
        <taxon>Ceratopteris</taxon>
    </lineage>
</organism>
<evidence type="ECO:0000313" key="7">
    <source>
        <dbReference type="Proteomes" id="UP000825935"/>
    </source>
</evidence>
<dbReference type="OMA" id="ACREQNS"/>
<keyword evidence="2" id="KW-0833">Ubl conjugation pathway</keyword>
<evidence type="ECO:0000259" key="4">
    <source>
        <dbReference type="PROSITE" id="PS50097"/>
    </source>
</evidence>
<dbReference type="PANTHER" id="PTHR32370">
    <property type="entry name" value="OS12G0117600 PROTEIN"/>
    <property type="match status" value="1"/>
</dbReference>
<dbReference type="InterPro" id="IPR000210">
    <property type="entry name" value="BTB/POZ_dom"/>
</dbReference>
<feature type="domain" description="BTB" evidence="4">
    <location>
        <begin position="67"/>
        <end position="126"/>
    </location>
</feature>
<dbReference type="Pfam" id="PF00651">
    <property type="entry name" value="BTB"/>
    <property type="match status" value="1"/>
</dbReference>
<dbReference type="Proteomes" id="UP000825935">
    <property type="component" value="Chromosome 37"/>
</dbReference>
<gene>
    <name evidence="6" type="ORF">KP509_37G013500</name>
</gene>
<protein>
    <recommendedName>
        <fullName evidence="8">Phototropic-responsive NPH3 family protein</fullName>
    </recommendedName>
</protein>
<comment type="pathway">
    <text evidence="1">Protein modification; protein ubiquitination.</text>
</comment>
<dbReference type="InterPro" id="IPR027356">
    <property type="entry name" value="NPH3_dom"/>
</dbReference>
<keyword evidence="7" id="KW-1185">Reference proteome</keyword>
<feature type="region of interest" description="Disordered" evidence="3">
    <location>
        <begin position="662"/>
        <end position="681"/>
    </location>
</feature>
<evidence type="ECO:0000256" key="2">
    <source>
        <dbReference type="ARBA" id="ARBA00022786"/>
    </source>
</evidence>
<dbReference type="AlphaFoldDB" id="A0A8T2Q6N1"/>
<dbReference type="InterPro" id="IPR043454">
    <property type="entry name" value="NPH3/RPT2-like"/>
</dbReference>
<dbReference type="PROSITE" id="PS50097">
    <property type="entry name" value="BTB"/>
    <property type="match status" value="1"/>
</dbReference>
<accession>A0A8T2Q6N1</accession>
<proteinExistence type="predicted"/>
<feature type="compositionally biased region" description="Low complexity" evidence="3">
    <location>
        <begin position="670"/>
        <end position="681"/>
    </location>
</feature>
<dbReference type="Gene3D" id="3.30.710.10">
    <property type="entry name" value="Potassium Channel Kv1.1, Chain A"/>
    <property type="match status" value="1"/>
</dbReference>
<dbReference type="EMBL" id="CM035442">
    <property type="protein sequence ID" value="KAH7279280.1"/>
    <property type="molecule type" value="Genomic_DNA"/>
</dbReference>
<evidence type="ECO:0008006" key="8">
    <source>
        <dbReference type="Google" id="ProtNLM"/>
    </source>
</evidence>
<sequence length="724" mass="80352">MSKRYQLASSNQQFILRDKAMGVVTRQDTPSSGLRPIVKQHTTPSTVMKQRRASESGCRVFSEDIPSDLTVEVGSLSFCVHKFPLVSKSGWIRKLVAENDPGITRMTLSEIPGGAEAFEIIAKFCYGIPFEIGVANVAMLRCAAEYLEMSEEYGVGNLIYRTENYLIDTLMSGTLAMCVKILRTCESLLPFAEDLDIVSRCIDSAASKACKEQVARSLSQSEYSSSSSRADSNDSLPSNSTPQKRSSAEAVLTFWAEELSALRIDFFQRVLAAMRAHGLRYDCLGTAIVHYAQHSLKGLIKNQQLGPNSHDLGFKHTASSKVHNASSAVEHEQRILVETIVSLLPSERNTASAAFLFGLLRAAIYLDTTIACRLDLEKRIGMQLDQATLDDLLIPAYSYHGDTLFEVDTIRRIVINFLQQEQDPDDFEDPLSMYESAVNSSPSQSCLLKVARLVDCFLAEIAPDANLSSSKFIAIAELMPSHSRIVDDGLYRAIDIYLKAHPGINDMERKKICALMDCRKLTQEACSHAAQNERLPVQVVVQVLYVEQVRLKSAMMPQPENADMQLQQSPAGDSTQISHRKLMGTAFIDSPKQDDYYAAVCRENRQLKLEMARMRMQLSRPNRISKAPLDQPLCVATDSNNLSSSLTNGKSHVGNQSIQQRAATDNFNHSTKLTSSKTSKKFLSSVSRTLGKLIPFQRSSKDSVGLTTSKSLETKSRRRRHSIS</sequence>
<evidence type="ECO:0000256" key="1">
    <source>
        <dbReference type="ARBA" id="ARBA00004906"/>
    </source>
</evidence>
<feature type="domain" description="NPH3" evidence="5">
    <location>
        <begin position="253"/>
        <end position="550"/>
    </location>
</feature>
<feature type="region of interest" description="Disordered" evidence="3">
    <location>
        <begin position="700"/>
        <end position="724"/>
    </location>
</feature>
<dbReference type="OrthoDB" id="624345at2759"/>
<evidence type="ECO:0000313" key="6">
    <source>
        <dbReference type="EMBL" id="KAH7279280.1"/>
    </source>
</evidence>
<dbReference type="SMART" id="SM00225">
    <property type="entry name" value="BTB"/>
    <property type="match status" value="1"/>
</dbReference>